<name>A0A4S3JRP8_9EURO</name>
<sequence>MYKETYYGILRTEEDVLVLCEASMQGITPLLTETPPLGEMLSIRPGSIFVWEEARIGRKKLHDGISWRIIKHFQHSFLYRDRGGCGLLKQLYTLNTSNGQRIHVQCYFRDSDVYTMQLQQPTTDPLFRDIRVQMEIYTKRKTGSHHPIQAGHIEDVCRKSLCLAQRENSGIAVRTATSYPFTPSDPRKEVPREHTVRHSPSGSTGRMSPRVQKLRVNRTVEETKLLYKLDRAFLK</sequence>
<evidence type="ECO:0000313" key="2">
    <source>
        <dbReference type="EMBL" id="THC98412.1"/>
    </source>
</evidence>
<dbReference type="PANTHER" id="PTHR28027:SF1">
    <property type="entry name" value="CAMP INDEPENDENT REGULATORY PROTEIN (AFU_ORTHOLOGUE AFUA_3G09640)"/>
    <property type="match status" value="1"/>
</dbReference>
<organism evidence="2 3">
    <name type="scientific">Aspergillus tanneri</name>
    <dbReference type="NCBI Taxonomy" id="1220188"/>
    <lineage>
        <taxon>Eukaryota</taxon>
        <taxon>Fungi</taxon>
        <taxon>Dikarya</taxon>
        <taxon>Ascomycota</taxon>
        <taxon>Pezizomycotina</taxon>
        <taxon>Eurotiomycetes</taxon>
        <taxon>Eurotiomycetidae</taxon>
        <taxon>Eurotiales</taxon>
        <taxon>Aspergillaceae</taxon>
        <taxon>Aspergillus</taxon>
        <taxon>Aspergillus subgen. Circumdati</taxon>
    </lineage>
</organism>
<keyword evidence="3" id="KW-1185">Reference proteome</keyword>
<dbReference type="Proteomes" id="UP000308092">
    <property type="component" value="Unassembled WGS sequence"/>
</dbReference>
<evidence type="ECO:0000313" key="3">
    <source>
        <dbReference type="Proteomes" id="UP000308092"/>
    </source>
</evidence>
<comment type="caution">
    <text evidence="2">The sequence shown here is derived from an EMBL/GenBank/DDBJ whole genome shotgun (WGS) entry which is preliminary data.</text>
</comment>
<protein>
    <submittedName>
        <fullName evidence="2">Uncharacterized protein</fullName>
    </submittedName>
</protein>
<accession>A0A4S3JRP8</accession>
<dbReference type="STRING" id="1220188.A0A4S3JRP8"/>
<dbReference type="InterPro" id="IPR018608">
    <property type="entry name" value="Gti1/Pac2"/>
</dbReference>
<feature type="compositionally biased region" description="Basic and acidic residues" evidence="1">
    <location>
        <begin position="185"/>
        <end position="196"/>
    </location>
</feature>
<proteinExistence type="predicted"/>
<dbReference type="AlphaFoldDB" id="A0A4S3JRP8"/>
<gene>
    <name evidence="2" type="ORF">EYZ11_002131</name>
</gene>
<reference evidence="2 3" key="1">
    <citation type="submission" date="2019-03" db="EMBL/GenBank/DDBJ databases">
        <title>The genome sequence of a newly discovered highly antifungal drug resistant Aspergillus species, Aspergillus tanneri NIH 1004.</title>
        <authorList>
            <person name="Mounaud S."/>
            <person name="Singh I."/>
            <person name="Joardar V."/>
            <person name="Pakala S."/>
            <person name="Pakala S."/>
            <person name="Venepally P."/>
            <person name="Hoover J."/>
            <person name="Nierman W."/>
            <person name="Chung J."/>
            <person name="Losada L."/>
        </authorList>
    </citation>
    <scope>NUCLEOTIDE SEQUENCE [LARGE SCALE GENOMIC DNA]</scope>
    <source>
        <strain evidence="2 3">NIH1004</strain>
    </source>
</reference>
<evidence type="ECO:0000256" key="1">
    <source>
        <dbReference type="SAM" id="MobiDB-lite"/>
    </source>
</evidence>
<dbReference type="GO" id="GO:0003677">
    <property type="term" value="F:DNA binding"/>
    <property type="evidence" value="ECO:0007669"/>
    <property type="project" value="TreeGrafter"/>
</dbReference>
<dbReference type="VEuPathDB" id="FungiDB:EYZ11_002131"/>
<dbReference type="Pfam" id="PF09729">
    <property type="entry name" value="Gti1_Pac2"/>
    <property type="match status" value="1"/>
</dbReference>
<dbReference type="PANTHER" id="PTHR28027">
    <property type="entry name" value="TRANSCRIPTIONAL REGULATOR MIT1"/>
    <property type="match status" value="1"/>
</dbReference>
<feature type="region of interest" description="Disordered" evidence="1">
    <location>
        <begin position="176"/>
        <end position="212"/>
    </location>
</feature>
<dbReference type="EMBL" id="SOSA01000045">
    <property type="protein sequence ID" value="THC98412.1"/>
    <property type="molecule type" value="Genomic_DNA"/>
</dbReference>